<dbReference type="FunFam" id="3.40.50.300:FF:000022">
    <property type="entry name" value="Signal recognition particle 54 kDa subunit"/>
    <property type="match status" value="1"/>
</dbReference>
<evidence type="ECO:0000256" key="3">
    <source>
        <dbReference type="ARBA" id="ARBA00022801"/>
    </source>
</evidence>
<dbReference type="InterPro" id="IPR013822">
    <property type="entry name" value="Signal_recog_particl_SRP54_hlx"/>
</dbReference>
<dbReference type="GO" id="GO:0003924">
    <property type="term" value="F:GTPase activity"/>
    <property type="evidence" value="ECO:0007669"/>
    <property type="project" value="UniProtKB-UniRule"/>
</dbReference>
<dbReference type="Proteomes" id="UP000183994">
    <property type="component" value="Unassembled WGS sequence"/>
</dbReference>
<keyword evidence="7 9" id="KW-0687">Ribonucleoprotein</keyword>
<dbReference type="OrthoDB" id="9804720at2"/>
<keyword evidence="6 9" id="KW-0733">Signal recognition particle</keyword>
<feature type="binding site" evidence="9">
    <location>
        <begin position="247"/>
        <end position="250"/>
    </location>
    <ligand>
        <name>GTP</name>
        <dbReference type="ChEBI" id="CHEBI:37565"/>
    </ligand>
</feature>
<dbReference type="InterPro" id="IPR000897">
    <property type="entry name" value="SRP54_GTPase_dom"/>
</dbReference>
<dbReference type="GO" id="GO:0048500">
    <property type="term" value="C:signal recognition particle"/>
    <property type="evidence" value="ECO:0007669"/>
    <property type="project" value="UniProtKB-UniRule"/>
</dbReference>
<comment type="similarity">
    <text evidence="1 9">Belongs to the GTP-binding SRP family. SRP54 subfamily.</text>
</comment>
<dbReference type="InterPro" id="IPR027417">
    <property type="entry name" value="P-loop_NTPase"/>
</dbReference>
<dbReference type="STRING" id="1121393.SAMN02745216_03186"/>
<dbReference type="NCBIfam" id="TIGR00959">
    <property type="entry name" value="ffh"/>
    <property type="match status" value="1"/>
</dbReference>
<dbReference type="PANTHER" id="PTHR11564:SF5">
    <property type="entry name" value="SIGNAL RECOGNITION PARTICLE SUBUNIT SRP54"/>
    <property type="match status" value="1"/>
</dbReference>
<dbReference type="Gene3D" id="3.40.50.300">
    <property type="entry name" value="P-loop containing nucleotide triphosphate hydrolases"/>
    <property type="match status" value="1"/>
</dbReference>
<dbReference type="InterPro" id="IPR004125">
    <property type="entry name" value="Signal_recog_particle_SRP54_M"/>
</dbReference>
<name>A0A1M6R4E4_9BACT</name>
<dbReference type="GO" id="GO:0006614">
    <property type="term" value="P:SRP-dependent cotranslational protein targeting to membrane"/>
    <property type="evidence" value="ECO:0007669"/>
    <property type="project" value="InterPro"/>
</dbReference>
<evidence type="ECO:0000256" key="1">
    <source>
        <dbReference type="ARBA" id="ARBA00005450"/>
    </source>
</evidence>
<dbReference type="EMBL" id="FQZU01000021">
    <property type="protein sequence ID" value="SHK27218.1"/>
    <property type="molecule type" value="Genomic_DNA"/>
</dbReference>
<evidence type="ECO:0000256" key="2">
    <source>
        <dbReference type="ARBA" id="ARBA00022741"/>
    </source>
</evidence>
<sequence length="442" mass="48220">MFESLSDRLGSVFKKLKGQGKLSEKNIQDGLKEVRLALLEADVHYKVVKTLIAAIKERAVGQEVLESLTPGQQVVKIVNEELTNLMGGANEEINLSGGHPASIMLVGLQGSGKTTTAGKLAVYLRGQGRKPYLVPVDVYRPAAIEQLTKIGKELSIPVYPSDTETKPEKIAELARIKCAQEGCDTMILDTAGRLHIDDELMAELGRIKATTPPSDILLVADAMTGQDAVNMAKAFNDAMDVGGVILTKMDGDARGGAALSIRSITGKPIKFIGTGEKSNAFEAFHPNRMASRILGMGDVMTLIEKAQDAVDVKKAAELEKKLRKSQFTLEDFKDQMVQVRKMGSLEDILSMIPGMGKSKHLKQLKGSDKEMIKIEAIINSMTLEERRNHSIINGSRRKRIAKGSGTTVTDVNQLLKNYTQVMKMMKKINKGGMKKMGRMLGL</sequence>
<dbReference type="EC" id="3.6.5.4" evidence="9"/>
<evidence type="ECO:0000256" key="8">
    <source>
        <dbReference type="ARBA" id="ARBA00048027"/>
    </source>
</evidence>
<comment type="catalytic activity">
    <reaction evidence="8 9">
        <text>GTP + H2O = GDP + phosphate + H(+)</text>
        <dbReference type="Rhea" id="RHEA:19669"/>
        <dbReference type="ChEBI" id="CHEBI:15377"/>
        <dbReference type="ChEBI" id="CHEBI:15378"/>
        <dbReference type="ChEBI" id="CHEBI:37565"/>
        <dbReference type="ChEBI" id="CHEBI:43474"/>
        <dbReference type="ChEBI" id="CHEBI:58189"/>
        <dbReference type="EC" id="3.6.5.4"/>
    </reaction>
</comment>
<dbReference type="RefSeq" id="WP_073477257.1">
    <property type="nucleotide sequence ID" value="NZ_FQZU01000021.1"/>
</dbReference>
<reference evidence="12" key="1">
    <citation type="submission" date="2016-11" db="EMBL/GenBank/DDBJ databases">
        <authorList>
            <person name="Varghese N."/>
            <person name="Submissions S."/>
        </authorList>
    </citation>
    <scope>NUCLEOTIDE SEQUENCE [LARGE SCALE GENOMIC DNA]</scope>
    <source>
        <strain evidence="12">DSM 16219</strain>
    </source>
</reference>
<evidence type="ECO:0000256" key="7">
    <source>
        <dbReference type="ARBA" id="ARBA00023274"/>
    </source>
</evidence>
<feature type="domain" description="SRP54-type proteins GTP-binding" evidence="10">
    <location>
        <begin position="268"/>
        <end position="281"/>
    </location>
</feature>
<dbReference type="SMART" id="SM00382">
    <property type="entry name" value="AAA"/>
    <property type="match status" value="1"/>
</dbReference>
<dbReference type="Pfam" id="PF02978">
    <property type="entry name" value="SRP_SPB"/>
    <property type="match status" value="1"/>
</dbReference>
<evidence type="ECO:0000256" key="6">
    <source>
        <dbReference type="ARBA" id="ARBA00023135"/>
    </source>
</evidence>
<dbReference type="SUPFAM" id="SSF52540">
    <property type="entry name" value="P-loop containing nucleoside triphosphate hydrolases"/>
    <property type="match status" value="1"/>
</dbReference>
<dbReference type="Pfam" id="PF00448">
    <property type="entry name" value="SRP54"/>
    <property type="match status" value="1"/>
</dbReference>
<protein>
    <recommendedName>
        <fullName evidence="9">Signal recognition particle protein</fullName>
        <ecNumber evidence="9">3.6.5.4</ecNumber>
    </recommendedName>
    <alternativeName>
        <fullName evidence="9">Fifty-four homolog</fullName>
    </alternativeName>
</protein>
<evidence type="ECO:0000256" key="9">
    <source>
        <dbReference type="HAMAP-Rule" id="MF_00306"/>
    </source>
</evidence>
<dbReference type="Gene3D" id="1.20.120.140">
    <property type="entry name" value="Signal recognition particle SRP54, nucleotide-binding domain"/>
    <property type="match status" value="1"/>
</dbReference>
<dbReference type="InterPro" id="IPR042101">
    <property type="entry name" value="SRP54_N_sf"/>
</dbReference>
<comment type="domain">
    <text evidence="9">Composed of three domains: the N-terminal N domain, which is responsible for interactions with the ribosome, the central G domain, which binds GTP, and the C-terminal M domain, which binds the RNA and the signal sequence of the RNC.</text>
</comment>
<feature type="binding site" evidence="9">
    <location>
        <begin position="107"/>
        <end position="114"/>
    </location>
    <ligand>
        <name>GTP</name>
        <dbReference type="ChEBI" id="CHEBI:37565"/>
    </ligand>
</feature>
<comment type="subunit">
    <text evidence="9">Part of the signal recognition particle protein translocation system, which is composed of SRP and FtsY.</text>
</comment>
<dbReference type="SMART" id="SM00963">
    <property type="entry name" value="SRP54_N"/>
    <property type="match status" value="1"/>
</dbReference>
<evidence type="ECO:0000256" key="4">
    <source>
        <dbReference type="ARBA" id="ARBA00022884"/>
    </source>
</evidence>
<dbReference type="GO" id="GO:0005525">
    <property type="term" value="F:GTP binding"/>
    <property type="evidence" value="ECO:0007669"/>
    <property type="project" value="UniProtKB-UniRule"/>
</dbReference>
<comment type="function">
    <text evidence="9">Involved in targeting and insertion of nascent membrane proteins into the cytoplasmic membrane. Binds to the hydrophobic signal sequence of the ribosome-nascent chain (RNC) as it emerges from the ribosomes. The SRP-RNC complex is then targeted to the cytoplasmic membrane where it interacts with the SRP receptor FtsY.</text>
</comment>
<comment type="subcellular location">
    <subcellularLocation>
        <location evidence="9">Cytoplasm</location>
    </subcellularLocation>
    <text evidence="9">The SRP-RNC complex is targeted to the cytoplasmic membrane.</text>
</comment>
<dbReference type="HAMAP" id="MF_00306">
    <property type="entry name" value="SRP54"/>
    <property type="match status" value="1"/>
</dbReference>
<dbReference type="InterPro" id="IPR036891">
    <property type="entry name" value="Signal_recog_part_SRP54_M_sf"/>
</dbReference>
<feature type="binding site" evidence="9">
    <location>
        <begin position="189"/>
        <end position="193"/>
    </location>
    <ligand>
        <name>GTP</name>
        <dbReference type="ChEBI" id="CHEBI:37565"/>
    </ligand>
</feature>
<gene>
    <name evidence="9" type="primary">ffh</name>
    <name evidence="11" type="ORF">SAMN02745216_03186</name>
</gene>
<keyword evidence="5 9" id="KW-0342">GTP-binding</keyword>
<dbReference type="InterPro" id="IPR022941">
    <property type="entry name" value="SRP54"/>
</dbReference>
<keyword evidence="9" id="KW-0963">Cytoplasm</keyword>
<dbReference type="AlphaFoldDB" id="A0A1M6R4E4"/>
<evidence type="ECO:0000256" key="5">
    <source>
        <dbReference type="ARBA" id="ARBA00023134"/>
    </source>
</evidence>
<accession>A0A1M6R4E4</accession>
<dbReference type="GO" id="GO:0008312">
    <property type="term" value="F:7S RNA binding"/>
    <property type="evidence" value="ECO:0007669"/>
    <property type="project" value="InterPro"/>
</dbReference>
<dbReference type="Pfam" id="PF02881">
    <property type="entry name" value="SRP54_N"/>
    <property type="match status" value="1"/>
</dbReference>
<keyword evidence="3 9" id="KW-0378">Hydrolase</keyword>
<dbReference type="Gene3D" id="1.10.260.30">
    <property type="entry name" value="Signal recognition particle, SRP54 subunit, M-domain"/>
    <property type="match status" value="1"/>
</dbReference>
<keyword evidence="12" id="KW-1185">Reference proteome</keyword>
<dbReference type="SMART" id="SM00962">
    <property type="entry name" value="SRP54"/>
    <property type="match status" value="1"/>
</dbReference>
<organism evidence="11 12">
    <name type="scientific">Desulfatibacillum alkenivorans DSM 16219</name>
    <dbReference type="NCBI Taxonomy" id="1121393"/>
    <lineage>
        <taxon>Bacteria</taxon>
        <taxon>Pseudomonadati</taxon>
        <taxon>Thermodesulfobacteriota</taxon>
        <taxon>Desulfobacteria</taxon>
        <taxon>Desulfobacterales</taxon>
        <taxon>Desulfatibacillaceae</taxon>
        <taxon>Desulfatibacillum</taxon>
    </lineage>
</organism>
<proteinExistence type="inferred from homology"/>
<dbReference type="SUPFAM" id="SSF47446">
    <property type="entry name" value="Signal peptide-binding domain"/>
    <property type="match status" value="1"/>
</dbReference>
<dbReference type="PANTHER" id="PTHR11564">
    <property type="entry name" value="SIGNAL RECOGNITION PARTICLE 54K PROTEIN SRP54"/>
    <property type="match status" value="1"/>
</dbReference>
<evidence type="ECO:0000313" key="12">
    <source>
        <dbReference type="Proteomes" id="UP000183994"/>
    </source>
</evidence>
<dbReference type="PROSITE" id="PS00300">
    <property type="entry name" value="SRP54"/>
    <property type="match status" value="1"/>
</dbReference>
<keyword evidence="2 9" id="KW-0547">Nucleotide-binding</keyword>
<dbReference type="InterPro" id="IPR003593">
    <property type="entry name" value="AAA+_ATPase"/>
</dbReference>
<evidence type="ECO:0000259" key="10">
    <source>
        <dbReference type="PROSITE" id="PS00300"/>
    </source>
</evidence>
<evidence type="ECO:0000313" key="11">
    <source>
        <dbReference type="EMBL" id="SHK27218.1"/>
    </source>
</evidence>
<keyword evidence="4 9" id="KW-0694">RNA-binding</keyword>
<dbReference type="InterPro" id="IPR004780">
    <property type="entry name" value="SRP"/>
</dbReference>
<dbReference type="CDD" id="cd18539">
    <property type="entry name" value="SRP_G"/>
    <property type="match status" value="1"/>
</dbReference>